<dbReference type="EMBL" id="JAUSUQ010000001">
    <property type="protein sequence ID" value="MDQ0337368.1"/>
    <property type="molecule type" value="Genomic_DNA"/>
</dbReference>
<dbReference type="InterPro" id="IPR051782">
    <property type="entry name" value="ABC_Transporter_VariousFunc"/>
</dbReference>
<feature type="domain" description="ABC transporter" evidence="4">
    <location>
        <begin position="4"/>
        <end position="227"/>
    </location>
</feature>
<gene>
    <name evidence="5" type="ORF">J2S00_000138</name>
</gene>
<dbReference type="PROSITE" id="PS00211">
    <property type="entry name" value="ABC_TRANSPORTER_1"/>
    <property type="match status" value="1"/>
</dbReference>
<evidence type="ECO:0000256" key="2">
    <source>
        <dbReference type="ARBA" id="ARBA00022741"/>
    </source>
</evidence>
<dbReference type="SMART" id="SM00382">
    <property type="entry name" value="AAA"/>
    <property type="match status" value="1"/>
</dbReference>
<evidence type="ECO:0000313" key="5">
    <source>
        <dbReference type="EMBL" id="MDQ0337368.1"/>
    </source>
</evidence>
<keyword evidence="1" id="KW-0813">Transport</keyword>
<dbReference type="Gene3D" id="3.40.50.300">
    <property type="entry name" value="P-loop containing nucleotide triphosphate hydrolases"/>
    <property type="match status" value="1"/>
</dbReference>
<keyword evidence="6" id="KW-1185">Reference proteome</keyword>
<dbReference type="InterPro" id="IPR027417">
    <property type="entry name" value="P-loop_NTPase"/>
</dbReference>
<accession>A0ABU0CMQ3</accession>
<proteinExistence type="predicted"/>
<keyword evidence="2" id="KW-0547">Nucleotide-binding</keyword>
<dbReference type="CDD" id="cd03230">
    <property type="entry name" value="ABC_DR_subfamily_A"/>
    <property type="match status" value="1"/>
</dbReference>
<dbReference type="InterPro" id="IPR003439">
    <property type="entry name" value="ABC_transporter-like_ATP-bd"/>
</dbReference>
<evidence type="ECO:0000259" key="4">
    <source>
        <dbReference type="PROSITE" id="PS50893"/>
    </source>
</evidence>
<reference evidence="5 6" key="1">
    <citation type="submission" date="2023-07" db="EMBL/GenBank/DDBJ databases">
        <title>Genomic Encyclopedia of Type Strains, Phase IV (KMG-IV): sequencing the most valuable type-strain genomes for metagenomic binning, comparative biology and taxonomic classification.</title>
        <authorList>
            <person name="Goeker M."/>
        </authorList>
    </citation>
    <scope>NUCLEOTIDE SEQUENCE [LARGE SCALE GENOMIC DNA]</scope>
    <source>
        <strain evidence="5 6">DSM 17740</strain>
    </source>
</reference>
<comment type="caution">
    <text evidence="5">The sequence shown here is derived from an EMBL/GenBank/DDBJ whole genome shotgun (WGS) entry which is preliminary data.</text>
</comment>
<dbReference type="GO" id="GO:0005524">
    <property type="term" value="F:ATP binding"/>
    <property type="evidence" value="ECO:0007669"/>
    <property type="project" value="UniProtKB-KW"/>
</dbReference>
<dbReference type="PANTHER" id="PTHR42939:SF2">
    <property type="entry name" value="ABC-TYPE TRANSPORTER ATP-BINDING PROTEIN ECSA"/>
    <property type="match status" value="1"/>
</dbReference>
<dbReference type="InterPro" id="IPR017871">
    <property type="entry name" value="ABC_transporter-like_CS"/>
</dbReference>
<organism evidence="5 6">
    <name type="scientific">Caldalkalibacillus uzonensis</name>
    <dbReference type="NCBI Taxonomy" id="353224"/>
    <lineage>
        <taxon>Bacteria</taxon>
        <taxon>Bacillati</taxon>
        <taxon>Bacillota</taxon>
        <taxon>Bacilli</taxon>
        <taxon>Bacillales</taxon>
        <taxon>Bacillaceae</taxon>
        <taxon>Caldalkalibacillus</taxon>
    </lineage>
</organism>
<dbReference type="Proteomes" id="UP001232445">
    <property type="component" value="Unassembled WGS sequence"/>
</dbReference>
<sequence>MNHVLSVHIDYAGYSDKEPIIKDIRFSIKSGEWVGLIGGNGAGKSTTINTVLGLLKHHKSAIHFGGQNGHYGYVAEQPIFYDELTLWEHMKLAAAAFEMKKDTYAEKAEELLHAFRMAHVKHELPQHFSKGMQQKLMLILAFLVEADVYIFDEPFVGLDPQATQTLLEYIDKACQRGAGVLMSTHILDTAEKVCDRFVLLDQGRLIAQGTLTDIRQQAGLSQGSLYECFDRLQGRECV</sequence>
<dbReference type="InterPro" id="IPR003593">
    <property type="entry name" value="AAA+_ATPase"/>
</dbReference>
<protein>
    <submittedName>
        <fullName evidence="5">ABC-2 type transport system ATP-binding protein</fullName>
    </submittedName>
</protein>
<keyword evidence="3 5" id="KW-0067">ATP-binding</keyword>
<dbReference type="PROSITE" id="PS50893">
    <property type="entry name" value="ABC_TRANSPORTER_2"/>
    <property type="match status" value="1"/>
</dbReference>
<dbReference type="Pfam" id="PF00005">
    <property type="entry name" value="ABC_tran"/>
    <property type="match status" value="1"/>
</dbReference>
<dbReference type="RefSeq" id="WP_307334425.1">
    <property type="nucleotide sequence ID" value="NZ_JAUSUQ010000001.1"/>
</dbReference>
<evidence type="ECO:0000256" key="1">
    <source>
        <dbReference type="ARBA" id="ARBA00022448"/>
    </source>
</evidence>
<evidence type="ECO:0000256" key="3">
    <source>
        <dbReference type="ARBA" id="ARBA00022840"/>
    </source>
</evidence>
<dbReference type="SUPFAM" id="SSF52540">
    <property type="entry name" value="P-loop containing nucleoside triphosphate hydrolases"/>
    <property type="match status" value="1"/>
</dbReference>
<name>A0ABU0CMQ3_9BACI</name>
<dbReference type="PANTHER" id="PTHR42939">
    <property type="entry name" value="ABC TRANSPORTER ATP-BINDING PROTEIN ALBC-RELATED"/>
    <property type="match status" value="1"/>
</dbReference>
<evidence type="ECO:0000313" key="6">
    <source>
        <dbReference type="Proteomes" id="UP001232445"/>
    </source>
</evidence>